<comment type="function">
    <text evidence="18">Phospholipid scramblase involved in autophagy. Cycles between the preautophagosomal structure/phagophore assembly site (PAS) and the cytoplasmic vesicle pool and supplies membrane for the growing autophagosome. Lipid scramblase activity plays a key role in preautophagosomal structure/phagophore assembly by distributing the phospholipids that arrive through ATG2 from the cytoplasmic to the luminal leaflet of the bilayer, thereby driving autophagosomal membrane expansion.</text>
</comment>
<dbReference type="PANTHER" id="PTHR13038">
    <property type="entry name" value="APG9 AUTOPHAGY 9"/>
    <property type="match status" value="1"/>
</dbReference>
<evidence type="ECO:0000256" key="5">
    <source>
        <dbReference type="ARBA" id="ARBA00006185"/>
    </source>
</evidence>
<feature type="region of interest" description="Disordered" evidence="19">
    <location>
        <begin position="1"/>
        <end position="101"/>
    </location>
</feature>
<dbReference type="GO" id="GO:0006869">
    <property type="term" value="P:lipid transport"/>
    <property type="evidence" value="ECO:0007669"/>
    <property type="project" value="UniProtKB-KW"/>
</dbReference>
<feature type="compositionally biased region" description="Polar residues" evidence="19">
    <location>
        <begin position="36"/>
        <end position="57"/>
    </location>
</feature>
<evidence type="ECO:0000256" key="4">
    <source>
        <dbReference type="ARBA" id="ARBA00004653"/>
    </source>
</evidence>
<dbReference type="InterPro" id="IPR007241">
    <property type="entry name" value="Autophagy-rel_prot_9"/>
</dbReference>
<evidence type="ECO:0000256" key="16">
    <source>
        <dbReference type="ARBA" id="ARBA00024621"/>
    </source>
</evidence>
<feature type="transmembrane region" description="Helical" evidence="18">
    <location>
        <begin position="612"/>
        <end position="630"/>
    </location>
</feature>
<evidence type="ECO:0000256" key="15">
    <source>
        <dbReference type="ARBA" id="ARBA00024615"/>
    </source>
</evidence>
<reference evidence="20" key="1">
    <citation type="submission" date="2022-07" db="EMBL/GenBank/DDBJ databases">
        <title>Phylogenomic reconstructions and comparative analyses of Kickxellomycotina fungi.</title>
        <authorList>
            <person name="Reynolds N.K."/>
            <person name="Stajich J.E."/>
            <person name="Barry K."/>
            <person name="Grigoriev I.V."/>
            <person name="Crous P."/>
            <person name="Smith M.E."/>
        </authorList>
    </citation>
    <scope>NUCLEOTIDE SEQUENCE</scope>
    <source>
        <strain evidence="20">NRRL 1566</strain>
    </source>
</reference>
<gene>
    <name evidence="20" type="primary">ATG9</name>
    <name evidence="20" type="ORF">IWW36_003768</name>
</gene>
<dbReference type="GO" id="GO:0034045">
    <property type="term" value="C:phagophore assembly site membrane"/>
    <property type="evidence" value="ECO:0007669"/>
    <property type="project" value="UniProtKB-SubCell"/>
</dbReference>
<evidence type="ECO:0000256" key="9">
    <source>
        <dbReference type="ARBA" id="ARBA00022989"/>
    </source>
</evidence>
<comment type="subcellular location">
    <subcellularLocation>
        <location evidence="1">Cytoplasmic vesicle membrane</location>
        <topology evidence="1">Multi-pass membrane protein</topology>
    </subcellularLocation>
    <subcellularLocation>
        <location evidence="2">Endoplasmic reticulum membrane</location>
        <topology evidence="2">Multi-pass membrane protein</topology>
    </subcellularLocation>
    <subcellularLocation>
        <location evidence="4">Golgi apparatus membrane</location>
        <topology evidence="4">Multi-pass membrane protein</topology>
    </subcellularLocation>
    <subcellularLocation>
        <location evidence="3 18">Preautophagosomal structure membrane</location>
        <topology evidence="3 18">Multi-pass membrane protein</topology>
    </subcellularLocation>
</comment>
<comment type="catalytic activity">
    <reaction evidence="14">
        <text>a 1,2-diacyl-sn-glycero-3-phospho-L-serine(in) = a 1,2-diacyl-sn-glycero-3-phospho-L-serine(out)</text>
        <dbReference type="Rhea" id="RHEA:38663"/>
        <dbReference type="ChEBI" id="CHEBI:57262"/>
    </reaction>
</comment>
<evidence type="ECO:0000256" key="14">
    <source>
        <dbReference type="ARBA" id="ARBA00024479"/>
    </source>
</evidence>
<feature type="compositionally biased region" description="Basic and acidic residues" evidence="19">
    <location>
        <begin position="1"/>
        <end position="15"/>
    </location>
</feature>
<evidence type="ECO:0000256" key="6">
    <source>
        <dbReference type="ARBA" id="ARBA00018074"/>
    </source>
</evidence>
<dbReference type="GO" id="GO:0030659">
    <property type="term" value="C:cytoplasmic vesicle membrane"/>
    <property type="evidence" value="ECO:0007669"/>
    <property type="project" value="UniProtKB-SubCell"/>
</dbReference>
<sequence>MPTADHADDTPEQRPFEAATVPVATAHSTPPDKTPPSHTSSAQTAHTRRGLTSTLSGRRQRHESAPEHPSSASPASTAPDSDAAGQYQPYASLYNSQASINAPVLSTRRYTGPMTRTLPPRHAIDEQSKAQLDADDDAQPPASLMIEVPEDADDHMAEAAGEQQEGSGGPRAFVRRAAHAVQTRIQDIGGQAAGIPRLGTPMPPPSARRKQPYGDGNIYSTAGNAAAWPRRSGRSRRTAQLSYRERALRAWRDARHQDDFFCRVYSYYAGKGALTMILSRALQLATLAFVVVLSTFVFGCIDHAKVREQKSLSAVVIPQCTQKLSWPVTLALWTCGAFWAAQVVRTVMDVPALLEIRAFFIEVLGVQSADIGTIAWHEIVDRMVRLRDAEIREYRGMTKSRVLAHRLTADGIINRIMRRENYMIALFNKDVLSISIPGLTQSQALSKALEWNLSFCLMNYLFDERGQLRRRFLKESNRAILSEGLRRRFRFMAVINMMFAPFIVVFLLLYSFFRYFEELYHEPGTLMSRAFTPYAKYKFRNFNEVPHSFRRRLDAAHPKATLYLSQFRNHTLIAVARFVSFVAGSFAALLLVFTVVDNELSLEFEITSHRTVLFYIGLFSAVLATARGMIPHDEQEYLHPAWIIRDALEDLQFMEPSWRGHLDTTKVRQEFEVLFSYKLLIFAYELLGVVTAPFIMLFSLPGCAEKVVDFFREFTVHKEGLGYVCSFAVFDFERHGNVKFAAPARAGAQPMVSKNGKMEQSFLAFKADYPKWQPQDQAGSLFLQRAQNAQQDLWRMGSMISGAGWQDRLLQQQRMAGSILPTGASLYRPQNSPGMPPNASAAPENKPREAYSAARSQFAFQPAGFTAQQQRRQSPLQQQSLASQAMLPFGPTIGGKGKQPELTDSADRLALSSLPLVASTDMGNPLSYSIMERGNPPHTGTFSILNELYEQQMH</sequence>
<accession>A0A9W8LYM8</accession>
<keyword evidence="8 18" id="KW-0812">Transmembrane</keyword>
<dbReference type="OrthoDB" id="2020634at2759"/>
<dbReference type="GO" id="GO:0005789">
    <property type="term" value="C:endoplasmic reticulum membrane"/>
    <property type="evidence" value="ECO:0007669"/>
    <property type="project" value="UniProtKB-SubCell"/>
</dbReference>
<evidence type="ECO:0000313" key="20">
    <source>
        <dbReference type="EMBL" id="KAJ2847612.1"/>
    </source>
</evidence>
<dbReference type="GO" id="GO:0061709">
    <property type="term" value="P:reticulophagy"/>
    <property type="evidence" value="ECO:0007669"/>
    <property type="project" value="TreeGrafter"/>
</dbReference>
<evidence type="ECO:0000256" key="7">
    <source>
        <dbReference type="ARBA" id="ARBA00022448"/>
    </source>
</evidence>
<feature type="transmembrane region" description="Helical" evidence="18">
    <location>
        <begin position="572"/>
        <end position="596"/>
    </location>
</feature>
<evidence type="ECO:0000256" key="8">
    <source>
        <dbReference type="ARBA" id="ARBA00022692"/>
    </source>
</evidence>
<dbReference type="GO" id="GO:0034727">
    <property type="term" value="P:piecemeal microautophagy of the nucleus"/>
    <property type="evidence" value="ECO:0007669"/>
    <property type="project" value="TreeGrafter"/>
</dbReference>
<evidence type="ECO:0000313" key="21">
    <source>
        <dbReference type="Proteomes" id="UP001139887"/>
    </source>
</evidence>
<dbReference type="AlphaFoldDB" id="A0A9W8LYM8"/>
<comment type="catalytic activity">
    <reaction evidence="16">
        <text>a 1,2-diacyl-sn-glycero-3-phospho-(1D-myo-inositol-3-phosphate)(in) = a 1,2-diacyl-sn-glycero-3-phospho-(1D-myo-inositol-3-phosphate)(out)</text>
        <dbReference type="Rhea" id="RHEA:67920"/>
        <dbReference type="ChEBI" id="CHEBI:58088"/>
    </reaction>
</comment>
<comment type="caution">
    <text evidence="18">Lacks conserved residue(s) required for the propagation of feature annotation.</text>
</comment>
<keyword evidence="13 18" id="KW-0472">Membrane</keyword>
<evidence type="ECO:0000256" key="2">
    <source>
        <dbReference type="ARBA" id="ARBA00004477"/>
    </source>
</evidence>
<evidence type="ECO:0000256" key="12">
    <source>
        <dbReference type="ARBA" id="ARBA00023055"/>
    </source>
</evidence>
<evidence type="ECO:0000256" key="3">
    <source>
        <dbReference type="ARBA" id="ARBA00004511"/>
    </source>
</evidence>
<dbReference type="Proteomes" id="UP001139887">
    <property type="component" value="Unassembled WGS sequence"/>
</dbReference>
<dbReference type="GO" id="GO:0000139">
    <property type="term" value="C:Golgi membrane"/>
    <property type="evidence" value="ECO:0007669"/>
    <property type="project" value="UniProtKB-SubCell"/>
</dbReference>
<feature type="transmembrane region" description="Helical" evidence="18">
    <location>
        <begin position="679"/>
        <end position="700"/>
    </location>
</feature>
<evidence type="ECO:0000256" key="18">
    <source>
        <dbReference type="RuleBase" id="RU364027"/>
    </source>
</evidence>
<evidence type="ECO:0000256" key="11">
    <source>
        <dbReference type="ARBA" id="ARBA00023034"/>
    </source>
</evidence>
<evidence type="ECO:0000256" key="19">
    <source>
        <dbReference type="SAM" id="MobiDB-lite"/>
    </source>
</evidence>
<proteinExistence type="inferred from homology"/>
<keyword evidence="12 18" id="KW-0445">Lipid transport</keyword>
<evidence type="ECO:0000256" key="17">
    <source>
        <dbReference type="ARBA" id="ARBA00024631"/>
    </source>
</evidence>
<keyword evidence="10 18" id="KW-0072">Autophagy</keyword>
<evidence type="ECO:0000256" key="13">
    <source>
        <dbReference type="ARBA" id="ARBA00023136"/>
    </source>
</evidence>
<comment type="caution">
    <text evidence="20">The sequence shown here is derived from an EMBL/GenBank/DDBJ whole genome shotgun (WGS) entry which is preliminary data.</text>
</comment>
<dbReference type="Pfam" id="PF04109">
    <property type="entry name" value="ATG9"/>
    <property type="match status" value="1"/>
</dbReference>
<feature type="region of interest" description="Disordered" evidence="19">
    <location>
        <begin position="827"/>
        <end position="853"/>
    </location>
</feature>
<keyword evidence="7 18" id="KW-0813">Transport</keyword>
<evidence type="ECO:0000256" key="10">
    <source>
        <dbReference type="ARBA" id="ARBA00023006"/>
    </source>
</evidence>
<keyword evidence="21" id="KW-1185">Reference proteome</keyword>
<comment type="catalytic activity">
    <reaction evidence="15">
        <text>a 1,2-diacyl-sn-glycero-3-phosphoethanolamine(in) = a 1,2-diacyl-sn-glycero-3-phosphoethanolamine(out)</text>
        <dbReference type="Rhea" id="RHEA:38895"/>
        <dbReference type="ChEBI" id="CHEBI:64612"/>
    </reaction>
</comment>
<dbReference type="GO" id="GO:0000422">
    <property type="term" value="P:autophagy of mitochondrion"/>
    <property type="evidence" value="ECO:0007669"/>
    <property type="project" value="TreeGrafter"/>
</dbReference>
<comment type="similarity">
    <text evidence="5 18">Belongs to the ATG9 family.</text>
</comment>
<name>A0A9W8LYM8_9FUNG</name>
<protein>
    <recommendedName>
        <fullName evidence="6 18">Autophagy-related protein 9</fullName>
    </recommendedName>
</protein>
<dbReference type="PANTHER" id="PTHR13038:SF10">
    <property type="entry name" value="AUTOPHAGY-RELATED PROTEIN 9"/>
    <property type="match status" value="1"/>
</dbReference>
<organism evidence="20 21">
    <name type="scientific">Coemansia brasiliensis</name>
    <dbReference type="NCBI Taxonomy" id="2650707"/>
    <lineage>
        <taxon>Eukaryota</taxon>
        <taxon>Fungi</taxon>
        <taxon>Fungi incertae sedis</taxon>
        <taxon>Zoopagomycota</taxon>
        <taxon>Kickxellomycotina</taxon>
        <taxon>Kickxellomycetes</taxon>
        <taxon>Kickxellales</taxon>
        <taxon>Kickxellaceae</taxon>
        <taxon>Coemansia</taxon>
    </lineage>
</organism>
<dbReference type="GO" id="GO:0005776">
    <property type="term" value="C:autophagosome"/>
    <property type="evidence" value="ECO:0007669"/>
    <property type="project" value="TreeGrafter"/>
</dbReference>
<dbReference type="GO" id="GO:0034497">
    <property type="term" value="P:protein localization to phagophore assembly site"/>
    <property type="evidence" value="ECO:0007669"/>
    <property type="project" value="TreeGrafter"/>
</dbReference>
<feature type="transmembrane region" description="Helical" evidence="18">
    <location>
        <begin position="491"/>
        <end position="513"/>
    </location>
</feature>
<keyword evidence="9 18" id="KW-1133">Transmembrane helix</keyword>
<evidence type="ECO:0000256" key="1">
    <source>
        <dbReference type="ARBA" id="ARBA00004439"/>
    </source>
</evidence>
<comment type="catalytic activity">
    <reaction evidence="17">
        <text>a 1,2-diacyl-sn-glycero-3-phosphocholine(in) = a 1,2-diacyl-sn-glycero-3-phosphocholine(out)</text>
        <dbReference type="Rhea" id="RHEA:38571"/>
        <dbReference type="ChEBI" id="CHEBI:57643"/>
    </reaction>
</comment>
<dbReference type="EMBL" id="JANBUW010000287">
    <property type="protein sequence ID" value="KAJ2847612.1"/>
    <property type="molecule type" value="Genomic_DNA"/>
</dbReference>
<keyword evidence="11" id="KW-0333">Golgi apparatus</keyword>
<feature type="compositionally biased region" description="Low complexity" evidence="19">
    <location>
        <begin position="67"/>
        <end position="84"/>
    </location>
</feature>